<evidence type="ECO:0000256" key="3">
    <source>
        <dbReference type="ARBA" id="ARBA00023274"/>
    </source>
</evidence>
<protein>
    <submittedName>
        <fullName evidence="5">10638_t:CDS:1</fullName>
    </submittedName>
</protein>
<reference evidence="5" key="1">
    <citation type="submission" date="2021-06" db="EMBL/GenBank/DDBJ databases">
        <authorList>
            <person name="Kallberg Y."/>
            <person name="Tangrot J."/>
            <person name="Rosling A."/>
        </authorList>
    </citation>
    <scope>NUCLEOTIDE SEQUENCE</scope>
    <source>
        <strain evidence="5">IN212</strain>
    </source>
</reference>
<name>A0A9N8WMI0_9GLOM</name>
<accession>A0A9N8WMI0</accession>
<sequence>MVSSLIEHERIKTTLAKAKEARKLADKVNNLQMTLRKIEVQHFNINQQNRYRERNGGYTRIHRIGNRVSDNAPMAVLEYVDAPGDLKYEMLIKQLARRELDPSLKVPTTFNDEGVSPLRKKREFKRWLDRLKAQRKFEKQVEKMMNCKKMTPKDLDSAILQEIRNLKIADERKEDMRIKYKLRMKASLRCDCKWRVVLFRNEQGNQWEFRKSVNPQHSEHNHDLIPPEHIPEPWPPNVLQRIADLANSGLSTGDIRNTMQMEFPNLLWDERRFYNRLAEERKKLKIRDTEQRVIDTIVLAAQLASLACSNKEYTDKVHTVLHKAFEDICRSAKIDPSSVFNDNLSTYGDMTVITPSMSSSADIICTYPAGIITVKNIPGQKGRPSKKNLHQLPPNQSIPPQAQCQLDQINNITPQNILTPPNEHSPQLTQQQINLSLHPQNESSPQSHQNGPLSSQLHQQSGLQLQNDLTFPRLQNTKDLMLSQLNAQNNPHSSQTLSSQPQSQLIPQFFPYPRSRPPPQDISNGSPQQMNLQSQQDYSNQQIPQVDQSQTLPYSQQLQQPIPQVQLSQSLRMQPKISTFQFMDGDMSDQKQILSPQKNTIGLDNAPRIENANTYDNVTSFANINSRIETPAHYNPTAVNRIFTSEIQPSNLTSVNQINNTNSFNTNNFNNSSIFQAVPERINSSLPSPPQPHEVPPPMNWINQHQT</sequence>
<keyword evidence="2" id="KW-0689">Ribosomal protein</keyword>
<proteinExistence type="inferred from homology"/>
<keyword evidence="3" id="KW-0687">Ribonucleoprotein</keyword>
<evidence type="ECO:0000256" key="2">
    <source>
        <dbReference type="ARBA" id="ARBA00022980"/>
    </source>
</evidence>
<feature type="region of interest" description="Disordered" evidence="4">
    <location>
        <begin position="438"/>
        <end position="461"/>
    </location>
</feature>
<dbReference type="Gene3D" id="3.90.1030.10">
    <property type="entry name" value="Ribosomal protein L17"/>
    <property type="match status" value="2"/>
</dbReference>
<dbReference type="EMBL" id="CAJVPZ010001243">
    <property type="protein sequence ID" value="CAG8487528.1"/>
    <property type="molecule type" value="Genomic_DNA"/>
</dbReference>
<feature type="compositionally biased region" description="Pro residues" evidence="4">
    <location>
        <begin position="687"/>
        <end position="699"/>
    </location>
</feature>
<dbReference type="OrthoDB" id="5573160at2759"/>
<dbReference type="Proteomes" id="UP000789396">
    <property type="component" value="Unassembled WGS sequence"/>
</dbReference>
<feature type="compositionally biased region" description="Polar residues" evidence="4">
    <location>
        <begin position="438"/>
        <end position="452"/>
    </location>
</feature>
<dbReference type="GO" id="GO:0005762">
    <property type="term" value="C:mitochondrial large ribosomal subunit"/>
    <property type="evidence" value="ECO:0007669"/>
    <property type="project" value="TreeGrafter"/>
</dbReference>
<evidence type="ECO:0000256" key="1">
    <source>
        <dbReference type="ARBA" id="ARBA00008777"/>
    </source>
</evidence>
<dbReference type="Pfam" id="PF01196">
    <property type="entry name" value="Ribosomal_L17"/>
    <property type="match status" value="1"/>
</dbReference>
<dbReference type="GO" id="GO:0003735">
    <property type="term" value="F:structural constituent of ribosome"/>
    <property type="evidence" value="ECO:0007669"/>
    <property type="project" value="InterPro"/>
</dbReference>
<organism evidence="5 6">
    <name type="scientific">Racocetra fulgida</name>
    <dbReference type="NCBI Taxonomy" id="60492"/>
    <lineage>
        <taxon>Eukaryota</taxon>
        <taxon>Fungi</taxon>
        <taxon>Fungi incertae sedis</taxon>
        <taxon>Mucoromycota</taxon>
        <taxon>Glomeromycotina</taxon>
        <taxon>Glomeromycetes</taxon>
        <taxon>Diversisporales</taxon>
        <taxon>Gigasporaceae</taxon>
        <taxon>Racocetra</taxon>
    </lineage>
</organism>
<evidence type="ECO:0000313" key="6">
    <source>
        <dbReference type="Proteomes" id="UP000789396"/>
    </source>
</evidence>
<evidence type="ECO:0000256" key="4">
    <source>
        <dbReference type="SAM" id="MobiDB-lite"/>
    </source>
</evidence>
<dbReference type="InterPro" id="IPR000456">
    <property type="entry name" value="Ribosomal_bL17"/>
</dbReference>
<dbReference type="InterPro" id="IPR036373">
    <property type="entry name" value="Ribosomal_bL17_sf"/>
</dbReference>
<keyword evidence="6" id="KW-1185">Reference proteome</keyword>
<comment type="similarity">
    <text evidence="1">Belongs to the bacterial ribosomal protein bL17 family.</text>
</comment>
<dbReference type="SUPFAM" id="SSF64263">
    <property type="entry name" value="Prokaryotic ribosomal protein L17"/>
    <property type="match status" value="1"/>
</dbReference>
<feature type="compositionally biased region" description="Polar residues" evidence="4">
    <location>
        <begin position="521"/>
        <end position="551"/>
    </location>
</feature>
<feature type="region of interest" description="Disordered" evidence="4">
    <location>
        <begin position="682"/>
        <end position="707"/>
    </location>
</feature>
<evidence type="ECO:0000313" key="5">
    <source>
        <dbReference type="EMBL" id="CAG8487528.1"/>
    </source>
</evidence>
<feature type="region of interest" description="Disordered" evidence="4">
    <location>
        <begin position="378"/>
        <end position="401"/>
    </location>
</feature>
<gene>
    <name evidence="5" type="ORF">RFULGI_LOCUS1828</name>
</gene>
<dbReference type="PANTHER" id="PTHR14413:SF16">
    <property type="entry name" value="LARGE RIBOSOMAL SUBUNIT PROTEIN BL17M"/>
    <property type="match status" value="1"/>
</dbReference>
<dbReference type="PANTHER" id="PTHR14413">
    <property type="entry name" value="RIBOSOMAL PROTEIN L17"/>
    <property type="match status" value="1"/>
</dbReference>
<comment type="caution">
    <text evidence="5">The sequence shown here is derived from an EMBL/GenBank/DDBJ whole genome shotgun (WGS) entry which is preliminary data.</text>
</comment>
<feature type="region of interest" description="Disordered" evidence="4">
    <location>
        <begin position="507"/>
        <end position="557"/>
    </location>
</feature>
<dbReference type="AlphaFoldDB" id="A0A9N8WMI0"/>
<dbReference type="GO" id="GO:0006412">
    <property type="term" value="P:translation"/>
    <property type="evidence" value="ECO:0007669"/>
    <property type="project" value="InterPro"/>
</dbReference>